<dbReference type="AlphaFoldDB" id="A0A9P9DRZ8"/>
<organism evidence="3 4">
    <name type="scientific">Dactylonectria macrodidyma</name>
    <dbReference type="NCBI Taxonomy" id="307937"/>
    <lineage>
        <taxon>Eukaryota</taxon>
        <taxon>Fungi</taxon>
        <taxon>Dikarya</taxon>
        <taxon>Ascomycota</taxon>
        <taxon>Pezizomycotina</taxon>
        <taxon>Sordariomycetes</taxon>
        <taxon>Hypocreomycetidae</taxon>
        <taxon>Hypocreales</taxon>
        <taxon>Nectriaceae</taxon>
        <taxon>Dactylonectria</taxon>
    </lineage>
</organism>
<feature type="region of interest" description="Disordered" evidence="2">
    <location>
        <begin position="102"/>
        <end position="194"/>
    </location>
</feature>
<dbReference type="OrthoDB" id="4995012at2759"/>
<dbReference type="CDD" id="cd00034">
    <property type="entry name" value="CSD"/>
    <property type="match status" value="1"/>
</dbReference>
<name>A0A9P9DRZ8_9HYPO</name>
<proteinExistence type="predicted"/>
<comment type="subunit">
    <text evidence="1">Component of the NuA4 histone acetyltransferase complex.</text>
</comment>
<keyword evidence="4" id="KW-1185">Reference proteome</keyword>
<feature type="compositionally biased region" description="Basic and acidic residues" evidence="2">
    <location>
        <begin position="122"/>
        <end position="170"/>
    </location>
</feature>
<evidence type="ECO:0000256" key="2">
    <source>
        <dbReference type="SAM" id="MobiDB-lite"/>
    </source>
</evidence>
<dbReference type="Proteomes" id="UP000738349">
    <property type="component" value="Unassembled WGS sequence"/>
</dbReference>
<accession>A0A9P9DRZ8</accession>
<comment type="caution">
    <text evidence="3">The sequence shown here is derived from an EMBL/GenBank/DDBJ whole genome shotgun (WGS) entry which is preliminary data.</text>
</comment>
<reference evidence="3" key="1">
    <citation type="journal article" date="2021" name="Nat. Commun.">
        <title>Genetic determinants of endophytism in the Arabidopsis root mycobiome.</title>
        <authorList>
            <person name="Mesny F."/>
            <person name="Miyauchi S."/>
            <person name="Thiergart T."/>
            <person name="Pickel B."/>
            <person name="Atanasova L."/>
            <person name="Karlsson M."/>
            <person name="Huettel B."/>
            <person name="Barry K.W."/>
            <person name="Haridas S."/>
            <person name="Chen C."/>
            <person name="Bauer D."/>
            <person name="Andreopoulos W."/>
            <person name="Pangilinan J."/>
            <person name="LaButti K."/>
            <person name="Riley R."/>
            <person name="Lipzen A."/>
            <person name="Clum A."/>
            <person name="Drula E."/>
            <person name="Henrissat B."/>
            <person name="Kohler A."/>
            <person name="Grigoriev I.V."/>
            <person name="Martin F.M."/>
            <person name="Hacquard S."/>
        </authorList>
    </citation>
    <scope>NUCLEOTIDE SEQUENCE</scope>
    <source>
        <strain evidence="3">MPI-CAGE-AT-0147</strain>
    </source>
</reference>
<feature type="compositionally biased region" description="Basic and acidic residues" evidence="2">
    <location>
        <begin position="185"/>
        <end position="194"/>
    </location>
</feature>
<gene>
    <name evidence="3" type="ORF">EDB81DRAFT_812447</name>
</gene>
<evidence type="ECO:0000313" key="4">
    <source>
        <dbReference type="Proteomes" id="UP000738349"/>
    </source>
</evidence>
<sequence>MARTRTRRVNAGATRRSRFVQLSRIFGAKTIAHSALTRRRQSVKHSDLKGLYANDKHNFLTEVSPLLVLACLNATESAILYSTGQIIDDQTETAHNTIMRDEASEVVQPPSLGPDGAYFAPRNHDDLPKLGSEDKLTSHGEMEGGKDRNHLEGKKQKKNSAERKDTSKSEDPEEPTDADNTAKLAKPETEEPRYEAEAIISHHTKNKTEVKIIIKWTGCSKPTLIDERTFQQDCPLILYRYWELIGGREAATGINLFHVFRIRRWKAKDEKLQFLVQ</sequence>
<dbReference type="Gene3D" id="2.40.50.40">
    <property type="match status" value="1"/>
</dbReference>
<evidence type="ECO:0008006" key="5">
    <source>
        <dbReference type="Google" id="ProtNLM"/>
    </source>
</evidence>
<protein>
    <recommendedName>
        <fullName evidence="5">Chromo domain-containing protein</fullName>
    </recommendedName>
</protein>
<evidence type="ECO:0000313" key="3">
    <source>
        <dbReference type="EMBL" id="KAH7124303.1"/>
    </source>
</evidence>
<evidence type="ECO:0000256" key="1">
    <source>
        <dbReference type="ARBA" id="ARBA00011353"/>
    </source>
</evidence>
<dbReference type="EMBL" id="JAGMUV010000022">
    <property type="protein sequence ID" value="KAH7124303.1"/>
    <property type="molecule type" value="Genomic_DNA"/>
</dbReference>
<dbReference type="InterPro" id="IPR016197">
    <property type="entry name" value="Chromo-like_dom_sf"/>
</dbReference>
<dbReference type="SUPFAM" id="SSF54160">
    <property type="entry name" value="Chromo domain-like"/>
    <property type="match status" value="1"/>
</dbReference>